<dbReference type="GO" id="GO:0016020">
    <property type="term" value="C:membrane"/>
    <property type="evidence" value="ECO:0007669"/>
    <property type="project" value="GOC"/>
</dbReference>
<dbReference type="InterPro" id="IPR005804">
    <property type="entry name" value="FA_desaturase_dom"/>
</dbReference>
<dbReference type="SMART" id="SM01269">
    <property type="entry name" value="Lipid_DES"/>
    <property type="match status" value="1"/>
</dbReference>
<name>A0A7S3DJ30_9EUKA</name>
<evidence type="ECO:0000256" key="1">
    <source>
        <dbReference type="SAM" id="Phobius"/>
    </source>
</evidence>
<evidence type="ECO:0000313" key="3">
    <source>
        <dbReference type="EMBL" id="CAE0259498.1"/>
    </source>
</evidence>
<feature type="transmembrane region" description="Helical" evidence="1">
    <location>
        <begin position="166"/>
        <end position="186"/>
    </location>
</feature>
<keyword evidence="1" id="KW-1133">Transmembrane helix</keyword>
<keyword evidence="1" id="KW-0812">Transmembrane</keyword>
<dbReference type="AlphaFoldDB" id="A0A7S3DJ30"/>
<protein>
    <recommendedName>
        <fullName evidence="2">Sphingolipid delta4-desaturase N-terminal domain-containing protein</fullName>
    </recommendedName>
</protein>
<dbReference type="Pfam" id="PF00487">
    <property type="entry name" value="FA_desaturase"/>
    <property type="match status" value="1"/>
</dbReference>
<proteinExistence type="predicted"/>
<feature type="transmembrane region" description="Helical" evidence="1">
    <location>
        <begin position="51"/>
        <end position="69"/>
    </location>
</feature>
<accession>A0A7S3DJ30</accession>
<dbReference type="GO" id="GO:0046513">
    <property type="term" value="P:ceramide biosynthetic process"/>
    <property type="evidence" value="ECO:0007669"/>
    <property type="project" value="TreeGrafter"/>
</dbReference>
<feature type="transmembrane region" description="Helical" evidence="1">
    <location>
        <begin position="192"/>
        <end position="211"/>
    </location>
</feature>
<dbReference type="EMBL" id="HBIB01033471">
    <property type="protein sequence ID" value="CAE0259498.1"/>
    <property type="molecule type" value="Transcribed_RNA"/>
</dbReference>
<keyword evidence="1" id="KW-0472">Membrane</keyword>
<dbReference type="Pfam" id="PF08557">
    <property type="entry name" value="Lipid_DES"/>
    <property type="match status" value="1"/>
</dbReference>
<organism evidence="3">
    <name type="scientific">Palpitomonas bilix</name>
    <dbReference type="NCBI Taxonomy" id="652834"/>
    <lineage>
        <taxon>Eukaryota</taxon>
        <taxon>Eukaryota incertae sedis</taxon>
    </lineage>
</organism>
<feature type="transmembrane region" description="Helical" evidence="1">
    <location>
        <begin position="75"/>
        <end position="96"/>
    </location>
</feature>
<dbReference type="PANTHER" id="PTHR12879:SF8">
    <property type="entry name" value="SPHINGOLIPID DELTA(4)-DESATURASE DES1"/>
    <property type="match status" value="1"/>
</dbReference>
<gene>
    <name evidence="3" type="ORF">PBIL07802_LOCUS21767</name>
</gene>
<sequence>MESKEPVGKMKHVKRDKFIESTEEEPHKCRRESMLRKYPELKNLMGYEPKTKYIIAVLVLAQILVSYYVRDYNWGIIFVVAYVFGATTNACLFLCMHELSHGLGFKGRLANRWYNNITNLCMGAPAAGSFKPYHLAHHSHQGVVGVDTDVPSDLEATFAKDTPRKLFWLTFQLFNYVARPFFIKPLPIDRWMVINFLCAITFDTLLVYCWGWKPLLYFFLSNALAGSLHPGAGHFVAEHYLFYPNQETYSYYGPYNPFILNAGYHNEHHDFPSVPWSRLHWAKEMAPEYYNLPYHTSYWRVLYEYAFNPDIGPYNRVVRVEGKYKKFSSTFKSLASKEGLKRRERKA</sequence>
<dbReference type="GO" id="GO:0042284">
    <property type="term" value="F:sphingolipid delta-4 desaturase activity"/>
    <property type="evidence" value="ECO:0007669"/>
    <property type="project" value="TreeGrafter"/>
</dbReference>
<evidence type="ECO:0000259" key="2">
    <source>
        <dbReference type="SMART" id="SM01269"/>
    </source>
</evidence>
<feature type="domain" description="Sphingolipid delta4-desaturase N-terminal" evidence="2">
    <location>
        <begin position="13"/>
        <end position="51"/>
    </location>
</feature>
<reference evidence="3" key="1">
    <citation type="submission" date="2021-01" db="EMBL/GenBank/DDBJ databases">
        <authorList>
            <person name="Corre E."/>
            <person name="Pelletier E."/>
            <person name="Niang G."/>
            <person name="Scheremetjew M."/>
            <person name="Finn R."/>
            <person name="Kale V."/>
            <person name="Holt S."/>
            <person name="Cochrane G."/>
            <person name="Meng A."/>
            <person name="Brown T."/>
            <person name="Cohen L."/>
        </authorList>
    </citation>
    <scope>NUCLEOTIDE SEQUENCE</scope>
    <source>
        <strain evidence="3">NIES-2562</strain>
    </source>
</reference>
<dbReference type="PANTHER" id="PTHR12879">
    <property type="entry name" value="SPHINGOLIPID DELTA 4 DESATURASE/C-4 HYDROXYLASE PROTEIN DES2"/>
    <property type="match status" value="1"/>
</dbReference>
<dbReference type="InterPro" id="IPR013866">
    <property type="entry name" value="Sphingolipid_d4-desaturase_N"/>
</dbReference>